<keyword evidence="3" id="KW-1185">Reference proteome</keyword>
<evidence type="ECO:0000313" key="2">
    <source>
        <dbReference type="EMBL" id="GAA1422485.1"/>
    </source>
</evidence>
<dbReference type="RefSeq" id="WP_344012342.1">
    <property type="nucleotide sequence ID" value="NZ_BAAAIZ010000030.1"/>
</dbReference>
<sequence>MGRGKRYAVAASGQWTDQEEGRRRLPAGEVHAWEPGRNETVCGLSLSRSQLTRFSHVTWPDVFPESGGAADRVQRVCRRCAAAAGRRGADARPRWRRIRPRP</sequence>
<feature type="region of interest" description="Disordered" evidence="1">
    <location>
        <begin position="1"/>
        <end position="23"/>
    </location>
</feature>
<organism evidence="2 3">
    <name type="scientific">Streptomyces thermospinosisporus</name>
    <dbReference type="NCBI Taxonomy" id="161482"/>
    <lineage>
        <taxon>Bacteria</taxon>
        <taxon>Bacillati</taxon>
        <taxon>Actinomycetota</taxon>
        <taxon>Actinomycetes</taxon>
        <taxon>Kitasatosporales</taxon>
        <taxon>Streptomycetaceae</taxon>
        <taxon>Streptomyces</taxon>
    </lineage>
</organism>
<proteinExistence type="predicted"/>
<evidence type="ECO:0000256" key="1">
    <source>
        <dbReference type="SAM" id="MobiDB-lite"/>
    </source>
</evidence>
<reference evidence="2 3" key="1">
    <citation type="journal article" date="2019" name="Int. J. Syst. Evol. Microbiol.">
        <title>The Global Catalogue of Microorganisms (GCM) 10K type strain sequencing project: providing services to taxonomists for standard genome sequencing and annotation.</title>
        <authorList>
            <consortium name="The Broad Institute Genomics Platform"/>
            <consortium name="The Broad Institute Genome Sequencing Center for Infectious Disease"/>
            <person name="Wu L."/>
            <person name="Ma J."/>
        </authorList>
    </citation>
    <scope>NUCLEOTIDE SEQUENCE [LARGE SCALE GENOMIC DNA]</scope>
    <source>
        <strain evidence="2 3">JCM 11756</strain>
    </source>
</reference>
<protein>
    <submittedName>
        <fullName evidence="2">Uncharacterized protein</fullName>
    </submittedName>
</protein>
<accession>A0ABN1YTU9</accession>
<gene>
    <name evidence="2" type="ORF">GCM10009601_24070</name>
</gene>
<comment type="caution">
    <text evidence="2">The sequence shown here is derived from an EMBL/GenBank/DDBJ whole genome shotgun (WGS) entry which is preliminary data.</text>
</comment>
<evidence type="ECO:0000313" key="3">
    <source>
        <dbReference type="Proteomes" id="UP001500973"/>
    </source>
</evidence>
<dbReference type="Proteomes" id="UP001500973">
    <property type="component" value="Unassembled WGS sequence"/>
</dbReference>
<name>A0ABN1YTU9_9ACTN</name>
<dbReference type="EMBL" id="BAAAIZ010000030">
    <property type="protein sequence ID" value="GAA1422485.1"/>
    <property type="molecule type" value="Genomic_DNA"/>
</dbReference>